<comment type="caution">
    <text evidence="2">The sequence shown here is derived from an EMBL/GenBank/DDBJ whole genome shotgun (WGS) entry which is preliminary data.</text>
</comment>
<keyword evidence="1" id="KW-0812">Transmembrane</keyword>
<evidence type="ECO:0000313" key="3">
    <source>
        <dbReference type="Proteomes" id="UP000036426"/>
    </source>
</evidence>
<dbReference type="Proteomes" id="UP000036426">
    <property type="component" value="Unassembled WGS sequence"/>
</dbReference>
<dbReference type="SUPFAM" id="SSF50249">
    <property type="entry name" value="Nucleic acid-binding proteins"/>
    <property type="match status" value="1"/>
</dbReference>
<reference evidence="2 3" key="1">
    <citation type="submission" date="2015-05" db="EMBL/GenBank/DDBJ databases">
        <title>Photobacterium galathea sp. nov.</title>
        <authorList>
            <person name="Machado H."/>
            <person name="Gram L."/>
        </authorList>
    </citation>
    <scope>NUCLEOTIDE SEQUENCE [LARGE SCALE GENOMIC DNA]</scope>
    <source>
        <strain evidence="2 3">DSM 25995</strain>
    </source>
</reference>
<gene>
    <name evidence="2" type="ORF">ABT58_08815</name>
</gene>
<name>A0A0J1GNB8_9GAMM</name>
<evidence type="ECO:0000313" key="2">
    <source>
        <dbReference type="EMBL" id="KLV01215.1"/>
    </source>
</evidence>
<protein>
    <submittedName>
        <fullName evidence="2">Uncharacterized protein</fullName>
    </submittedName>
</protein>
<keyword evidence="1" id="KW-1133">Transmembrane helix</keyword>
<keyword evidence="1" id="KW-0472">Membrane</keyword>
<dbReference type="Gene3D" id="2.40.50.140">
    <property type="entry name" value="Nucleic acid-binding proteins"/>
    <property type="match status" value="1"/>
</dbReference>
<dbReference type="EMBL" id="LDOV01000016">
    <property type="protein sequence ID" value="KLV01215.1"/>
    <property type="molecule type" value="Genomic_DNA"/>
</dbReference>
<keyword evidence="3" id="KW-1185">Reference proteome</keyword>
<feature type="transmembrane region" description="Helical" evidence="1">
    <location>
        <begin position="193"/>
        <end position="226"/>
    </location>
</feature>
<dbReference type="InterPro" id="IPR012340">
    <property type="entry name" value="NA-bd_OB-fold"/>
</dbReference>
<dbReference type="AlphaFoldDB" id="A0A0J1GNB8"/>
<dbReference type="PATRIC" id="fig|754436.4.peg.1860"/>
<accession>A0A0J1GNB8</accession>
<evidence type="ECO:0000256" key="1">
    <source>
        <dbReference type="SAM" id="Phobius"/>
    </source>
</evidence>
<sequence>MYGFIKGDDDKDYFFHANELIPSDHIDKLCEGALIEFDQQATPKGYKAKRCHLLNPNHIATYVQPHYCLTSRTPAVHGWEVIEPGEWVVHGTSSDSPDEAKKDMIHSAELIGANAIVELEYYKTTGSRPGQGKGIYYYTIHNYRGRVMTVAKRHSRGTYHADDLQGLNQRANTLKHAMLEKTAQSKKKRNAIWLAVLAGLGGCWVSLPFLYLCLLVPAFLTVLIIFGCSQDFDSWLQPAESQPS</sequence>
<proteinExistence type="predicted"/>
<organism evidence="2 3">
    <name type="scientific">Photobacterium aphoticum</name>
    <dbReference type="NCBI Taxonomy" id="754436"/>
    <lineage>
        <taxon>Bacteria</taxon>
        <taxon>Pseudomonadati</taxon>
        <taxon>Pseudomonadota</taxon>
        <taxon>Gammaproteobacteria</taxon>
        <taxon>Vibrionales</taxon>
        <taxon>Vibrionaceae</taxon>
        <taxon>Photobacterium</taxon>
    </lineage>
</organism>